<dbReference type="PATRIC" id="fig|46429.4.peg.2855"/>
<dbReference type="GO" id="GO:0032993">
    <property type="term" value="C:protein-DNA complex"/>
    <property type="evidence" value="ECO:0007669"/>
    <property type="project" value="TreeGrafter"/>
</dbReference>
<feature type="modified residue" description="4-aspartylphosphate" evidence="4">
    <location>
        <position position="77"/>
    </location>
</feature>
<dbReference type="PANTHER" id="PTHR48111:SF40">
    <property type="entry name" value="PHOSPHATE REGULON TRANSCRIPTIONAL REGULATORY PROTEIN PHOB"/>
    <property type="match status" value="1"/>
</dbReference>
<keyword evidence="1 4" id="KW-0597">Phosphoprotein</keyword>
<keyword evidence="2" id="KW-0902">Two-component regulatory system</keyword>
<gene>
    <name evidence="7" type="ORF">BV95_02883</name>
</gene>
<evidence type="ECO:0000313" key="8">
    <source>
        <dbReference type="Proteomes" id="UP000028411"/>
    </source>
</evidence>
<feature type="domain" description="Response regulatory" evidence="6">
    <location>
        <begin position="28"/>
        <end position="144"/>
    </location>
</feature>
<dbReference type="RefSeq" id="WP_037453153.1">
    <property type="nucleotide sequence ID" value="NZ_JFHR01000034.1"/>
</dbReference>
<dbReference type="SUPFAM" id="SSF52172">
    <property type="entry name" value="CheY-like"/>
    <property type="match status" value="1"/>
</dbReference>
<evidence type="ECO:0000259" key="6">
    <source>
        <dbReference type="PROSITE" id="PS50110"/>
    </source>
</evidence>
<evidence type="ECO:0000256" key="3">
    <source>
        <dbReference type="ARBA" id="ARBA00023125"/>
    </source>
</evidence>
<proteinExistence type="predicted"/>
<dbReference type="EMBL" id="JFHR01000034">
    <property type="protein sequence ID" value="KEQ52819.1"/>
    <property type="molecule type" value="Genomic_DNA"/>
</dbReference>
<dbReference type="GO" id="GO:0006355">
    <property type="term" value="P:regulation of DNA-templated transcription"/>
    <property type="evidence" value="ECO:0007669"/>
    <property type="project" value="TreeGrafter"/>
</dbReference>
<feature type="compositionally biased region" description="Low complexity" evidence="5">
    <location>
        <begin position="12"/>
        <end position="21"/>
    </location>
</feature>
<dbReference type="Proteomes" id="UP000028411">
    <property type="component" value="Unassembled WGS sequence"/>
</dbReference>
<dbReference type="Pfam" id="PF00072">
    <property type="entry name" value="Response_reg"/>
    <property type="match status" value="1"/>
</dbReference>
<dbReference type="InterPro" id="IPR001789">
    <property type="entry name" value="Sig_transdc_resp-reg_receiver"/>
</dbReference>
<evidence type="ECO:0000256" key="1">
    <source>
        <dbReference type="ARBA" id="ARBA00022553"/>
    </source>
</evidence>
<dbReference type="GO" id="GO:0000976">
    <property type="term" value="F:transcription cis-regulatory region binding"/>
    <property type="evidence" value="ECO:0007669"/>
    <property type="project" value="TreeGrafter"/>
</dbReference>
<evidence type="ECO:0000313" key="7">
    <source>
        <dbReference type="EMBL" id="KEQ52819.1"/>
    </source>
</evidence>
<dbReference type="InterPro" id="IPR039420">
    <property type="entry name" value="WalR-like"/>
</dbReference>
<sequence length="207" mass="22687">MQFWKPDRISRPRPAQNPEAARPARRPRLLLIDEDAAARAAVARRLSHLGYDVALAENGFIAINMLIGRPVDIILIDMGLALLPGVATMRKIRAAGLADNACFVMIGGRQDKTSAVEALDAGADDYVVKPFDFDLLDARLRHLCARAEQVGALARHNAELDARIARRALELGETRDALAEMQADRARLVSSIQALHDEIARLNAARN</sequence>
<dbReference type="GO" id="GO:0005829">
    <property type="term" value="C:cytosol"/>
    <property type="evidence" value="ECO:0007669"/>
    <property type="project" value="TreeGrafter"/>
</dbReference>
<accession>A0A081RC96</accession>
<dbReference type="InterPro" id="IPR011006">
    <property type="entry name" value="CheY-like_superfamily"/>
</dbReference>
<dbReference type="SMART" id="SM00448">
    <property type="entry name" value="REC"/>
    <property type="match status" value="1"/>
</dbReference>
<keyword evidence="3" id="KW-0238">DNA-binding</keyword>
<evidence type="ECO:0000256" key="4">
    <source>
        <dbReference type="PROSITE-ProRule" id="PRU00169"/>
    </source>
</evidence>
<dbReference type="PANTHER" id="PTHR48111">
    <property type="entry name" value="REGULATOR OF RPOS"/>
    <property type="match status" value="1"/>
</dbReference>
<dbReference type="AlphaFoldDB" id="A0A081RC96"/>
<evidence type="ECO:0000256" key="2">
    <source>
        <dbReference type="ARBA" id="ARBA00023012"/>
    </source>
</evidence>
<comment type="caution">
    <text evidence="7">The sequence shown here is derived from an EMBL/GenBank/DDBJ whole genome shotgun (WGS) entry which is preliminary data.</text>
</comment>
<organism evidence="7 8">
    <name type="scientific">Sphingobium chlorophenolicum</name>
    <dbReference type="NCBI Taxonomy" id="46429"/>
    <lineage>
        <taxon>Bacteria</taxon>
        <taxon>Pseudomonadati</taxon>
        <taxon>Pseudomonadota</taxon>
        <taxon>Alphaproteobacteria</taxon>
        <taxon>Sphingomonadales</taxon>
        <taxon>Sphingomonadaceae</taxon>
        <taxon>Sphingobium</taxon>
    </lineage>
</organism>
<dbReference type="Gene3D" id="3.40.50.2300">
    <property type="match status" value="1"/>
</dbReference>
<evidence type="ECO:0000256" key="5">
    <source>
        <dbReference type="SAM" id="MobiDB-lite"/>
    </source>
</evidence>
<feature type="compositionally biased region" description="Basic and acidic residues" evidence="5">
    <location>
        <begin position="1"/>
        <end position="10"/>
    </location>
</feature>
<feature type="region of interest" description="Disordered" evidence="5">
    <location>
        <begin position="1"/>
        <end position="24"/>
    </location>
</feature>
<dbReference type="eggNOG" id="COG0745">
    <property type="taxonomic scope" value="Bacteria"/>
</dbReference>
<dbReference type="GO" id="GO:0000156">
    <property type="term" value="F:phosphorelay response regulator activity"/>
    <property type="evidence" value="ECO:0007669"/>
    <property type="project" value="TreeGrafter"/>
</dbReference>
<protein>
    <submittedName>
        <fullName evidence="7">Response regulator receiver protein</fullName>
    </submittedName>
</protein>
<name>A0A081RC96_SPHCR</name>
<reference evidence="7 8" key="1">
    <citation type="submission" date="2014-02" db="EMBL/GenBank/DDBJ databases">
        <title>Whole genome sequence of Sphingobium chlorophenolicum NBRC 16172.</title>
        <authorList>
            <person name="Gan H.M."/>
            <person name="Gan H.Y."/>
            <person name="Chew T.H."/>
            <person name="Savka M.A."/>
        </authorList>
    </citation>
    <scope>NUCLEOTIDE SEQUENCE [LARGE SCALE GENOMIC DNA]</scope>
    <source>
        <strain evidence="7 8">NBRC 16172</strain>
    </source>
</reference>
<dbReference type="PROSITE" id="PS50110">
    <property type="entry name" value="RESPONSE_REGULATORY"/>
    <property type="match status" value="1"/>
</dbReference>